<dbReference type="PRINTS" id="PR00359">
    <property type="entry name" value="BP450"/>
</dbReference>
<dbReference type="Pfam" id="PF00067">
    <property type="entry name" value="p450"/>
    <property type="match status" value="1"/>
</dbReference>
<dbReference type="CDD" id="cd20625">
    <property type="entry name" value="CYP164-like"/>
    <property type="match status" value="1"/>
</dbReference>
<keyword evidence="6 9" id="KW-0408">Iron</keyword>
<dbReference type="EMBL" id="BPQM01000069">
    <property type="protein sequence ID" value="GJD79720.1"/>
    <property type="molecule type" value="Genomic_DNA"/>
</dbReference>
<name>A0AA37HQ46_9HYPH</name>
<dbReference type="GO" id="GO:0004497">
    <property type="term" value="F:monooxygenase activity"/>
    <property type="evidence" value="ECO:0007669"/>
    <property type="project" value="UniProtKB-KW"/>
</dbReference>
<reference evidence="10" key="1">
    <citation type="journal article" date="2016" name="Front. Microbiol.">
        <title>Genome Sequence of the Piezophilic, Mesophilic Sulfate-Reducing Bacterium Desulfovibrio indicus J2T.</title>
        <authorList>
            <person name="Cao J."/>
            <person name="Maignien L."/>
            <person name="Shao Z."/>
            <person name="Alain K."/>
            <person name="Jebbar M."/>
        </authorList>
    </citation>
    <scope>NUCLEOTIDE SEQUENCE</scope>
    <source>
        <strain evidence="10">NBRC 103626</strain>
    </source>
</reference>
<dbReference type="Proteomes" id="UP001055108">
    <property type="component" value="Unassembled WGS sequence"/>
</dbReference>
<evidence type="ECO:0000256" key="4">
    <source>
        <dbReference type="ARBA" id="ARBA00022723"/>
    </source>
</evidence>
<accession>A0AA37HQ46</accession>
<proteinExistence type="inferred from homology"/>
<protein>
    <submittedName>
        <fullName evidence="10">Cytochrome P450 107B1</fullName>
    </submittedName>
</protein>
<evidence type="ECO:0000256" key="2">
    <source>
        <dbReference type="ARBA" id="ARBA00010617"/>
    </source>
</evidence>
<evidence type="ECO:0000313" key="11">
    <source>
        <dbReference type="Proteomes" id="UP001055108"/>
    </source>
</evidence>
<dbReference type="GO" id="GO:0020037">
    <property type="term" value="F:heme binding"/>
    <property type="evidence" value="ECO:0007669"/>
    <property type="project" value="InterPro"/>
</dbReference>
<gene>
    <name evidence="10" type="ORF">NBEOAGPD_2949</name>
</gene>
<dbReference type="PANTHER" id="PTHR46696">
    <property type="entry name" value="P450, PUTATIVE (EUROFUNG)-RELATED"/>
    <property type="match status" value="1"/>
</dbReference>
<evidence type="ECO:0000256" key="3">
    <source>
        <dbReference type="ARBA" id="ARBA00022617"/>
    </source>
</evidence>
<dbReference type="FunFam" id="1.10.630.10:FF:000018">
    <property type="entry name" value="Cytochrome P450 monooxygenase"/>
    <property type="match status" value="1"/>
</dbReference>
<dbReference type="PROSITE" id="PS00086">
    <property type="entry name" value="CYTOCHROME_P450"/>
    <property type="match status" value="1"/>
</dbReference>
<comment type="similarity">
    <text evidence="2 9">Belongs to the cytochrome P450 family.</text>
</comment>
<dbReference type="InterPro" id="IPR036396">
    <property type="entry name" value="Cyt_P450_sf"/>
</dbReference>
<dbReference type="Gene3D" id="1.10.630.10">
    <property type="entry name" value="Cytochrome P450"/>
    <property type="match status" value="1"/>
</dbReference>
<keyword evidence="5 9" id="KW-0560">Oxidoreductase</keyword>
<evidence type="ECO:0000256" key="8">
    <source>
        <dbReference type="ARBA" id="ARBA00043906"/>
    </source>
</evidence>
<dbReference type="GO" id="GO:0016705">
    <property type="term" value="F:oxidoreductase activity, acting on paired donors, with incorporation or reduction of molecular oxygen"/>
    <property type="evidence" value="ECO:0007669"/>
    <property type="project" value="InterPro"/>
</dbReference>
<dbReference type="InterPro" id="IPR017972">
    <property type="entry name" value="Cyt_P450_CS"/>
</dbReference>
<dbReference type="AlphaFoldDB" id="A0AA37HQ46"/>
<evidence type="ECO:0000256" key="7">
    <source>
        <dbReference type="ARBA" id="ARBA00023033"/>
    </source>
</evidence>
<dbReference type="GO" id="GO:0005506">
    <property type="term" value="F:iron ion binding"/>
    <property type="evidence" value="ECO:0007669"/>
    <property type="project" value="InterPro"/>
</dbReference>
<comment type="function">
    <text evidence="8">Cytochromes P450 are a group of heme-thiolate monooxygenases. They oxidize a variety of structurally unrelated compounds, including steroids, fatty acids, and xenobiotics.</text>
</comment>
<evidence type="ECO:0000256" key="9">
    <source>
        <dbReference type="RuleBase" id="RU000461"/>
    </source>
</evidence>
<evidence type="ECO:0000256" key="1">
    <source>
        <dbReference type="ARBA" id="ARBA00001971"/>
    </source>
</evidence>
<dbReference type="PANTHER" id="PTHR46696:SF1">
    <property type="entry name" value="CYTOCHROME P450 YJIB-RELATED"/>
    <property type="match status" value="1"/>
</dbReference>
<reference evidence="10" key="2">
    <citation type="submission" date="2021-08" db="EMBL/GenBank/DDBJ databases">
        <authorList>
            <person name="Tani A."/>
            <person name="Ola A."/>
            <person name="Ogura Y."/>
            <person name="Katsura K."/>
            <person name="Hayashi T."/>
        </authorList>
    </citation>
    <scope>NUCLEOTIDE SEQUENCE</scope>
    <source>
        <strain evidence="10">NBRC 103626</strain>
    </source>
</reference>
<keyword evidence="7 9" id="KW-0503">Monooxygenase</keyword>
<evidence type="ECO:0000256" key="5">
    <source>
        <dbReference type="ARBA" id="ARBA00023002"/>
    </source>
</evidence>
<dbReference type="SUPFAM" id="SSF48264">
    <property type="entry name" value="Cytochrome P450"/>
    <property type="match status" value="1"/>
</dbReference>
<organism evidence="10 11">
    <name type="scientific">Methylobacterium gregans</name>
    <dbReference type="NCBI Taxonomy" id="374424"/>
    <lineage>
        <taxon>Bacteria</taxon>
        <taxon>Pseudomonadati</taxon>
        <taxon>Pseudomonadota</taxon>
        <taxon>Alphaproteobacteria</taxon>
        <taxon>Hyphomicrobiales</taxon>
        <taxon>Methylobacteriaceae</taxon>
        <taxon>Methylobacterium</taxon>
    </lineage>
</organism>
<evidence type="ECO:0000313" key="10">
    <source>
        <dbReference type="EMBL" id="GJD79720.1"/>
    </source>
</evidence>
<comment type="cofactor">
    <cofactor evidence="1">
        <name>heme</name>
        <dbReference type="ChEBI" id="CHEBI:30413"/>
    </cofactor>
</comment>
<dbReference type="InterPro" id="IPR002397">
    <property type="entry name" value="Cyt_P450_B"/>
</dbReference>
<dbReference type="PRINTS" id="PR00385">
    <property type="entry name" value="P450"/>
</dbReference>
<dbReference type="InterPro" id="IPR001128">
    <property type="entry name" value="Cyt_P450"/>
</dbReference>
<comment type="caution">
    <text evidence="10">The sequence shown here is derived from an EMBL/GenBank/DDBJ whole genome shotgun (WGS) entry which is preliminary data.</text>
</comment>
<keyword evidence="3 9" id="KW-0349">Heme</keyword>
<keyword evidence="11" id="KW-1185">Reference proteome</keyword>
<dbReference type="RefSeq" id="WP_238303627.1">
    <property type="nucleotide sequence ID" value="NZ_BPQM01000069.1"/>
</dbReference>
<keyword evidence="4 9" id="KW-0479">Metal-binding</keyword>
<evidence type="ECO:0000256" key="6">
    <source>
        <dbReference type="ARBA" id="ARBA00023004"/>
    </source>
</evidence>
<sequence length="412" mass="46333">MSTLFERILDPANRADPYGLYAELRRQPICPQDDGTYVVGTHAEIDRLLHDPRISSDDLPDPQHFRWTGHPITDLIVRPVRAEIRKRHRPFIFRDPPDHEALRGRVMRAFSVARVRGMRAKTERLTRELIDKLAGKTRIDLVEEFSYPLPVTVICHLLGVPPEDEARFHGWATQLATALEPNQRGDEATQIKNEETFAEIADYIQDLVKAKRREPEDDILTDLAAGDDAERMNDYDLIATAVLLLVAGHETTVNLITNGMLTLLRFPEHLERLRREPEIAPRLIEELLRYEPPVHYRTRLALADIPIAGTTIPEGAPVVLLLASGNRDPSRFTDPDRFDPDRRDNCHLGFGGGLHYCVGAPLARIEAEIALVALSRRLREPRLLADPPPYRQGASLRGPSALPLAIAGVGEG</sequence>